<dbReference type="Proteomes" id="UP000276309">
    <property type="component" value="Chromosome"/>
</dbReference>
<accession>A0A3G2L5M9</accession>
<evidence type="ECO:0000313" key="1">
    <source>
        <dbReference type="EMBL" id="AYN67572.1"/>
    </source>
</evidence>
<dbReference type="KEGG" id="emar:D1013_09445"/>
<dbReference type="RefSeq" id="WP_121848588.1">
    <property type="nucleotide sequence ID" value="NZ_CP032050.1"/>
</dbReference>
<evidence type="ECO:0008006" key="3">
    <source>
        <dbReference type="Google" id="ProtNLM"/>
    </source>
</evidence>
<dbReference type="OrthoDB" id="979802at2"/>
<evidence type="ECO:0000313" key="2">
    <source>
        <dbReference type="Proteomes" id="UP000276309"/>
    </source>
</evidence>
<name>A0A3G2L5M9_9FLAO</name>
<reference evidence="1 2" key="1">
    <citation type="submission" date="2018-08" db="EMBL/GenBank/DDBJ databases">
        <title>The reduced genetic potential of extracellular carbohydrate catabolism in Euzebyella marina RN62, a Flavobacteriia bacterium isolated from the hadal water.</title>
        <authorList>
            <person name="Xue C."/>
        </authorList>
    </citation>
    <scope>NUCLEOTIDE SEQUENCE [LARGE SCALE GENOMIC DNA]</scope>
    <source>
        <strain evidence="1 2">RN62</strain>
    </source>
</reference>
<sequence>METREIRWFSTEPFNKIETTFNRLFAGSIIEEPERLDTYLYTSCNEVNIKIRDGQLDIKKRTSEPKSRIKIGSNGGYAEKWIKWSIDNPLHVRPSEHWYEVRKQRKLVFLDEHNKIMSYKEDDSKPIGLQIELTNLCVDEKTFHSIALEWTSKEYNQNDEILENLLKDSELKLLQSMGYPEYLSTIVNKPLALLEF</sequence>
<keyword evidence="2" id="KW-1185">Reference proteome</keyword>
<gene>
    <name evidence="1" type="ORF">D1013_09445</name>
</gene>
<dbReference type="EMBL" id="CP032050">
    <property type="protein sequence ID" value="AYN67572.1"/>
    <property type="molecule type" value="Genomic_DNA"/>
</dbReference>
<organism evidence="1 2">
    <name type="scientific">Euzebyella marina</name>
    <dbReference type="NCBI Taxonomy" id="1761453"/>
    <lineage>
        <taxon>Bacteria</taxon>
        <taxon>Pseudomonadati</taxon>
        <taxon>Bacteroidota</taxon>
        <taxon>Flavobacteriia</taxon>
        <taxon>Flavobacteriales</taxon>
        <taxon>Flavobacteriaceae</taxon>
        <taxon>Euzebyella</taxon>
    </lineage>
</organism>
<dbReference type="AlphaFoldDB" id="A0A3G2L5M9"/>
<proteinExistence type="predicted"/>
<protein>
    <recommendedName>
        <fullName evidence="3">CYTH domain-containing protein</fullName>
    </recommendedName>
</protein>